<sequence>MKIPLSPHIQIKILYIRFGKQKVAIFPKIFPKEKQAAESLLFILFI</sequence>
<dbReference type="KEGG" id="bif:N288_14690"/>
<reference evidence="1 2" key="1">
    <citation type="submission" date="2013-07" db="EMBL/GenBank/DDBJ databases">
        <title>Complete genome sequence of Bacillus infantis NRRL B-14911 that has potential to induce cardiac disease by antigenic mimicry.</title>
        <authorList>
            <person name="Massilamany C."/>
            <person name="Smith T.P.L."/>
            <person name="Loy J.D."/>
            <person name="Barletta R."/>
            <person name="Reddy J."/>
        </authorList>
    </citation>
    <scope>NUCLEOTIDE SEQUENCE [LARGE SCALE GENOMIC DNA]</scope>
    <source>
        <strain evidence="1 2">NRRL B-14911</strain>
    </source>
</reference>
<evidence type="ECO:0000313" key="1">
    <source>
        <dbReference type="EMBL" id="AGX04838.1"/>
    </source>
</evidence>
<protein>
    <submittedName>
        <fullName evidence="1">Uncharacterized protein</fullName>
    </submittedName>
</protein>
<gene>
    <name evidence="1" type="ORF">N288_14690</name>
</gene>
<accession>U5LBQ9</accession>
<evidence type="ECO:0000313" key="2">
    <source>
        <dbReference type="Proteomes" id="UP000017805"/>
    </source>
</evidence>
<dbReference type="HOGENOM" id="CLU_3180154_0_0_9"/>
<dbReference type="EMBL" id="CP006643">
    <property type="protein sequence ID" value="AGX04838.1"/>
    <property type="molecule type" value="Genomic_DNA"/>
</dbReference>
<dbReference type="PATRIC" id="fig|1367477.3.peg.2908"/>
<organism evidence="1 2">
    <name type="scientific">Bacillus infantis NRRL B-14911</name>
    <dbReference type="NCBI Taxonomy" id="1367477"/>
    <lineage>
        <taxon>Bacteria</taxon>
        <taxon>Bacillati</taxon>
        <taxon>Bacillota</taxon>
        <taxon>Bacilli</taxon>
        <taxon>Bacillales</taxon>
        <taxon>Bacillaceae</taxon>
        <taxon>Bacillus</taxon>
    </lineage>
</organism>
<keyword evidence="2" id="KW-1185">Reference proteome</keyword>
<name>U5LBQ9_9BACI</name>
<proteinExistence type="predicted"/>
<dbReference type="Proteomes" id="UP000017805">
    <property type="component" value="Chromosome"/>
</dbReference>
<dbReference type="AlphaFoldDB" id="U5LBQ9"/>